<organism evidence="3 4">
    <name type="scientific">Mycetocola lacteus</name>
    <dbReference type="NCBI Taxonomy" id="76637"/>
    <lineage>
        <taxon>Bacteria</taxon>
        <taxon>Bacillati</taxon>
        <taxon>Actinomycetota</taxon>
        <taxon>Actinomycetes</taxon>
        <taxon>Micrococcales</taxon>
        <taxon>Microbacteriaceae</taxon>
        <taxon>Mycetocola</taxon>
    </lineage>
</organism>
<dbReference type="AlphaFoldDB" id="A0A3L7AWT9"/>
<comment type="caution">
    <text evidence="3">The sequence shown here is derived from an EMBL/GenBank/DDBJ whole genome shotgun (WGS) entry which is preliminary data.</text>
</comment>
<feature type="transmembrane region" description="Helical" evidence="1">
    <location>
        <begin position="291"/>
        <end position="307"/>
    </location>
</feature>
<dbReference type="PANTHER" id="PTHR36834:SF1">
    <property type="entry name" value="INTEGRAL MEMBRANE PROTEIN"/>
    <property type="match status" value="1"/>
</dbReference>
<name>A0A3L7AWT9_9MICO</name>
<dbReference type="InterPro" id="IPR006976">
    <property type="entry name" value="VanZ-like"/>
</dbReference>
<feature type="transmembrane region" description="Helical" evidence="1">
    <location>
        <begin position="101"/>
        <end position="119"/>
    </location>
</feature>
<dbReference type="Proteomes" id="UP000269438">
    <property type="component" value="Unassembled WGS sequence"/>
</dbReference>
<sequence>MNELLTPALIALFAGGALAVVLIVPFVAASYRRRGGLSFWRSVGWLAFLIYMLAIWCYTLLPIPSSADYRASGVQLDVMDGIRDIANYPHASVQELVRNTAVLQLALNVVLFIPFGFLMRTLFQRGFFVATLSGFALSLLIETTQLTAVWGLFPRPYRVFDVGDLATNTLGALVGSLLAFVFVGFARREEVRQREPRPVTAGRRFLGFICDLLFLGLLGGGLVLLVRAYRATALGQSGVELAATTQTEVLVGLIPIAIQFLCVMIGGVTVGESAVMLAPVYHRVPAILSRLLRFVFGLGGYVALTTIETPVTAVILPFFVLASIIGVWATRDRRGLADALAGSSVADKRLVSHGMLRDRPASVVN</sequence>
<dbReference type="RefSeq" id="WP_121687638.1">
    <property type="nucleotide sequence ID" value="NZ_RCUY01000002.1"/>
</dbReference>
<dbReference type="Pfam" id="PF04892">
    <property type="entry name" value="VanZ"/>
    <property type="match status" value="1"/>
</dbReference>
<feature type="transmembrane region" description="Helical" evidence="1">
    <location>
        <begin position="165"/>
        <end position="185"/>
    </location>
</feature>
<feature type="domain" description="VanZ-like" evidence="2">
    <location>
        <begin position="48"/>
        <end position="182"/>
    </location>
</feature>
<feature type="transmembrane region" description="Helical" evidence="1">
    <location>
        <begin position="6"/>
        <end position="31"/>
    </location>
</feature>
<feature type="transmembrane region" description="Helical" evidence="1">
    <location>
        <begin position="126"/>
        <end position="153"/>
    </location>
</feature>
<reference evidence="3 4" key="1">
    <citation type="submission" date="2018-10" db="EMBL/GenBank/DDBJ databases">
        <authorList>
            <person name="Li J."/>
        </authorList>
    </citation>
    <scope>NUCLEOTIDE SEQUENCE [LARGE SCALE GENOMIC DNA]</scope>
    <source>
        <strain evidence="3 4">JCM 11654</strain>
    </source>
</reference>
<dbReference type="EMBL" id="RCUY01000002">
    <property type="protein sequence ID" value="RLP84018.1"/>
    <property type="molecule type" value="Genomic_DNA"/>
</dbReference>
<keyword evidence="1" id="KW-0812">Transmembrane</keyword>
<keyword evidence="1" id="KW-1133">Transmembrane helix</keyword>
<gene>
    <name evidence="3" type="ORF">D9V34_04250</name>
</gene>
<feature type="transmembrane region" description="Helical" evidence="1">
    <location>
        <begin position="43"/>
        <end position="61"/>
    </location>
</feature>
<evidence type="ECO:0000256" key="1">
    <source>
        <dbReference type="SAM" id="Phobius"/>
    </source>
</evidence>
<dbReference type="InterPro" id="IPR053150">
    <property type="entry name" value="Teicoplanin_resist-assoc"/>
</dbReference>
<keyword evidence="4" id="KW-1185">Reference proteome</keyword>
<evidence type="ECO:0000313" key="4">
    <source>
        <dbReference type="Proteomes" id="UP000269438"/>
    </source>
</evidence>
<protein>
    <submittedName>
        <fullName evidence="3">VanZ family protein</fullName>
    </submittedName>
</protein>
<feature type="transmembrane region" description="Helical" evidence="1">
    <location>
        <begin position="249"/>
        <end position="270"/>
    </location>
</feature>
<proteinExistence type="predicted"/>
<dbReference type="PANTHER" id="PTHR36834">
    <property type="entry name" value="MEMBRANE PROTEIN-RELATED"/>
    <property type="match status" value="1"/>
</dbReference>
<feature type="transmembrane region" description="Helical" evidence="1">
    <location>
        <begin position="313"/>
        <end position="330"/>
    </location>
</feature>
<keyword evidence="1" id="KW-0472">Membrane</keyword>
<feature type="transmembrane region" description="Helical" evidence="1">
    <location>
        <begin position="205"/>
        <end position="229"/>
    </location>
</feature>
<accession>A0A3L7AWT9</accession>
<dbReference type="OrthoDB" id="4822551at2"/>
<evidence type="ECO:0000259" key="2">
    <source>
        <dbReference type="Pfam" id="PF04892"/>
    </source>
</evidence>
<evidence type="ECO:0000313" key="3">
    <source>
        <dbReference type="EMBL" id="RLP84018.1"/>
    </source>
</evidence>